<reference evidence="3 4" key="1">
    <citation type="submission" date="2014-06" db="EMBL/GenBank/DDBJ databases">
        <authorList>
            <person name="Swart Estienne"/>
        </authorList>
    </citation>
    <scope>NUCLEOTIDE SEQUENCE [LARGE SCALE GENOMIC DNA]</scope>
    <source>
        <strain evidence="3 4">130c</strain>
    </source>
</reference>
<organism evidence="3 4">
    <name type="scientific">Stylonychia lemnae</name>
    <name type="common">Ciliate</name>
    <dbReference type="NCBI Taxonomy" id="5949"/>
    <lineage>
        <taxon>Eukaryota</taxon>
        <taxon>Sar</taxon>
        <taxon>Alveolata</taxon>
        <taxon>Ciliophora</taxon>
        <taxon>Intramacronucleata</taxon>
        <taxon>Spirotrichea</taxon>
        <taxon>Stichotrichia</taxon>
        <taxon>Sporadotrichida</taxon>
        <taxon>Oxytrichidae</taxon>
        <taxon>Stylonychinae</taxon>
        <taxon>Stylonychia</taxon>
    </lineage>
</organism>
<sequence length="409" mass="47666">MTMKLEIQQGMIERDEDDDIELDVDPEEVFKILKKQESQMSKALDVKIDQTDQGEPKFQIKSNGIQIDNEAQLDNQEFYNEQDSDNESDFDVKYEEQNDDYSDLKPIKAPLFLQDLIFGLQSENFDRFNISLDTAESLIRNQKLNDLDIMSNDLIQLLFRMQNRYDTDDFPLKKYKAIQALVERIPKQISILIANRVADSEASLGEKLLLVEVLGNAALELANDQAPQEFLEQQRMYIVEQQKQENEFFQTPSMFDQPMQVLGTLKRSLSRAKIPQGQKNNFHQQSDYFIFPTLHILKNAFVLSHPNLFAKALFSLSLMLECATNHLKIQEYSEECYRMYIQLRNVQDSSIEVIINLVFMLSKLKRLEQKQYENAIEWIHDQLEANGGNQTLQEVGLLVMKMLHSNNKK</sequence>
<name>A0A078AYM3_STYLE</name>
<evidence type="ECO:0000313" key="4">
    <source>
        <dbReference type="Proteomes" id="UP000039865"/>
    </source>
</evidence>
<dbReference type="GO" id="GO:0042162">
    <property type="term" value="F:telomeric DNA binding"/>
    <property type="evidence" value="ECO:0007669"/>
    <property type="project" value="TreeGrafter"/>
</dbReference>
<dbReference type="PANTHER" id="PTHR15830:SF10">
    <property type="entry name" value="TELOMERE LENGTH REGULATION PROTEIN TEL2 HOMOLOG"/>
    <property type="match status" value="1"/>
</dbReference>
<dbReference type="InterPro" id="IPR038528">
    <property type="entry name" value="TEL2_C_sf"/>
</dbReference>
<accession>A0A078AYM3</accession>
<keyword evidence="4" id="KW-1185">Reference proteome</keyword>
<protein>
    <recommendedName>
        <fullName evidence="2">Telomere length regulation protein conserved domain-containing protein</fullName>
    </recommendedName>
</protein>
<evidence type="ECO:0000313" key="3">
    <source>
        <dbReference type="EMBL" id="CDW87236.1"/>
    </source>
</evidence>
<dbReference type="InParanoid" id="A0A078AYM3"/>
<dbReference type="GO" id="GO:0005829">
    <property type="term" value="C:cytosol"/>
    <property type="evidence" value="ECO:0007669"/>
    <property type="project" value="TreeGrafter"/>
</dbReference>
<dbReference type="GO" id="GO:0051879">
    <property type="term" value="F:Hsp90 protein binding"/>
    <property type="evidence" value="ECO:0007669"/>
    <property type="project" value="TreeGrafter"/>
</dbReference>
<dbReference type="Proteomes" id="UP000039865">
    <property type="component" value="Unassembled WGS sequence"/>
</dbReference>
<dbReference type="EMBL" id="CCKQ01015424">
    <property type="protein sequence ID" value="CDW87236.1"/>
    <property type="molecule type" value="Genomic_DNA"/>
</dbReference>
<evidence type="ECO:0000259" key="2">
    <source>
        <dbReference type="Pfam" id="PF10193"/>
    </source>
</evidence>
<dbReference type="Pfam" id="PF10193">
    <property type="entry name" value="Telomere_reg-2"/>
    <property type="match status" value="1"/>
</dbReference>
<comment type="similarity">
    <text evidence="1">Belongs to the TEL2 family.</text>
</comment>
<proteinExistence type="inferred from homology"/>
<dbReference type="InterPro" id="IPR051970">
    <property type="entry name" value="TEL2_Regulation"/>
</dbReference>
<gene>
    <name evidence="3" type="primary">Contig2665.g2857</name>
    <name evidence="3" type="ORF">STYLEM_16339</name>
</gene>
<feature type="domain" description="Telomere length regulation protein conserved" evidence="2">
    <location>
        <begin position="110"/>
        <end position="218"/>
    </location>
</feature>
<dbReference type="AlphaFoldDB" id="A0A078AYM3"/>
<dbReference type="PANTHER" id="PTHR15830">
    <property type="entry name" value="TELOMERE LENGTH REGULATION PROTEIN TEL2 FAMILY MEMBER"/>
    <property type="match status" value="1"/>
</dbReference>
<dbReference type="OrthoDB" id="10258062at2759"/>
<dbReference type="Gene3D" id="1.25.40.720">
    <property type="entry name" value="Telomere length regulation protein 2, C-terminal domain"/>
    <property type="match status" value="1"/>
</dbReference>
<evidence type="ECO:0000256" key="1">
    <source>
        <dbReference type="ARBA" id="ARBA00006133"/>
    </source>
</evidence>
<dbReference type="GO" id="GO:0051083">
    <property type="term" value="P:'de novo' cotranslational protein folding"/>
    <property type="evidence" value="ECO:0007669"/>
    <property type="project" value="TreeGrafter"/>
</dbReference>
<dbReference type="InterPro" id="IPR019337">
    <property type="entry name" value="Telomere_length_regulation_dom"/>
</dbReference>